<feature type="compositionally biased region" description="Polar residues" evidence="2">
    <location>
        <begin position="208"/>
        <end position="217"/>
    </location>
</feature>
<proteinExistence type="predicted"/>
<dbReference type="GO" id="GO:0002142">
    <property type="term" value="C:stereocilia ankle link complex"/>
    <property type="evidence" value="ECO:0007669"/>
    <property type="project" value="TreeGrafter"/>
</dbReference>
<keyword evidence="1" id="KW-0677">Repeat</keyword>
<feature type="region of interest" description="Disordered" evidence="2">
    <location>
        <begin position="198"/>
        <end position="217"/>
    </location>
</feature>
<dbReference type="InterPro" id="IPR051844">
    <property type="entry name" value="USH2_Complex_Protein"/>
</dbReference>
<feature type="region of interest" description="Disordered" evidence="2">
    <location>
        <begin position="42"/>
        <end position="82"/>
    </location>
</feature>
<dbReference type="EMBL" id="JWIN03000004">
    <property type="protein sequence ID" value="KAB1279654.1"/>
    <property type="molecule type" value="Genomic_DNA"/>
</dbReference>
<protein>
    <submittedName>
        <fullName evidence="3">Whirlin</fullName>
    </submittedName>
</protein>
<dbReference type="PANTHER" id="PTHR23116">
    <property type="entry name" value="PDZ DOMAIN CONTAINING WHIRLIN AND HARMONIN-RELATED"/>
    <property type="match status" value="1"/>
</dbReference>
<feature type="region of interest" description="Disordered" evidence="2">
    <location>
        <begin position="143"/>
        <end position="164"/>
    </location>
</feature>
<evidence type="ECO:0000256" key="1">
    <source>
        <dbReference type="ARBA" id="ARBA00022737"/>
    </source>
</evidence>
<dbReference type="GO" id="GO:0007605">
    <property type="term" value="P:sensory perception of sound"/>
    <property type="evidence" value="ECO:0007669"/>
    <property type="project" value="TreeGrafter"/>
</dbReference>
<dbReference type="AlphaFoldDB" id="A0A5N4E8M7"/>
<dbReference type="GO" id="GO:0060088">
    <property type="term" value="P:auditory receptor cell stereocilium organization"/>
    <property type="evidence" value="ECO:0007669"/>
    <property type="project" value="TreeGrafter"/>
</dbReference>
<name>A0A5N4E8M7_CAMDR</name>
<dbReference type="GO" id="GO:0005886">
    <property type="term" value="C:plasma membrane"/>
    <property type="evidence" value="ECO:0007669"/>
    <property type="project" value="TreeGrafter"/>
</dbReference>
<keyword evidence="4" id="KW-1185">Reference proteome</keyword>
<dbReference type="PANTHER" id="PTHR23116:SF37">
    <property type="entry name" value="WHIRLIN"/>
    <property type="match status" value="1"/>
</dbReference>
<dbReference type="Proteomes" id="UP000299084">
    <property type="component" value="Unassembled WGS sequence"/>
</dbReference>
<accession>A0A5N4E8M7</accession>
<dbReference type="GO" id="GO:0001917">
    <property type="term" value="C:photoreceptor inner segment"/>
    <property type="evidence" value="ECO:0007669"/>
    <property type="project" value="TreeGrafter"/>
</dbReference>
<evidence type="ECO:0000313" key="3">
    <source>
        <dbReference type="EMBL" id="KAB1279654.1"/>
    </source>
</evidence>
<evidence type="ECO:0000256" key="2">
    <source>
        <dbReference type="SAM" id="MobiDB-lite"/>
    </source>
</evidence>
<comment type="caution">
    <text evidence="3">The sequence shown here is derived from an EMBL/GenBank/DDBJ whole genome shotgun (WGS) entry which is preliminary data.</text>
</comment>
<reference evidence="3 4" key="1">
    <citation type="journal article" date="2019" name="Mol. Ecol. Resour.">
        <title>Improving Illumina assemblies with Hi-C and long reads: an example with the North African dromedary.</title>
        <authorList>
            <person name="Elbers J.P."/>
            <person name="Rogers M.F."/>
            <person name="Perelman P.L."/>
            <person name="Proskuryakova A.A."/>
            <person name="Serdyukova N.A."/>
            <person name="Johnson W.E."/>
            <person name="Horin P."/>
            <person name="Corander J."/>
            <person name="Murphy D."/>
            <person name="Burger P.A."/>
        </authorList>
    </citation>
    <scope>NUCLEOTIDE SEQUENCE [LARGE SCALE GENOMIC DNA]</scope>
    <source>
        <strain evidence="3">Drom800</strain>
        <tissue evidence="3">Blood</tissue>
    </source>
</reference>
<organism evidence="3 4">
    <name type="scientific">Camelus dromedarius</name>
    <name type="common">Dromedary</name>
    <name type="synonym">Arabian camel</name>
    <dbReference type="NCBI Taxonomy" id="9838"/>
    <lineage>
        <taxon>Eukaryota</taxon>
        <taxon>Metazoa</taxon>
        <taxon>Chordata</taxon>
        <taxon>Craniata</taxon>
        <taxon>Vertebrata</taxon>
        <taxon>Euteleostomi</taxon>
        <taxon>Mammalia</taxon>
        <taxon>Eutheria</taxon>
        <taxon>Laurasiatheria</taxon>
        <taxon>Artiodactyla</taxon>
        <taxon>Tylopoda</taxon>
        <taxon>Camelidae</taxon>
        <taxon>Camelus</taxon>
    </lineage>
</organism>
<sequence length="217" mass="23768">MRLHFTTGASWESNMAALRARSLGLHKGSRIQRTVVLVAKGKDTQHSEHGEQHGEQHAGPSLEETRHKIRSPPPVQRTGDLGPGLLLHVRGPERRQVLDNRSVSLIALKGSKKLVLSVYSAGRIPGGYVTNHIYTWVDPQGRSISPPSGLPQPHGSTLRQHEGDRRSTLHLLQGGDEKKVSCPALASPGLLEVEGWHRWEAAPPPHSPCQTQNREAS</sequence>
<dbReference type="GO" id="GO:0032426">
    <property type="term" value="C:stereocilium tip"/>
    <property type="evidence" value="ECO:0007669"/>
    <property type="project" value="TreeGrafter"/>
</dbReference>
<dbReference type="GO" id="GO:0005929">
    <property type="term" value="C:cilium"/>
    <property type="evidence" value="ECO:0007669"/>
    <property type="project" value="TreeGrafter"/>
</dbReference>
<gene>
    <name evidence="3" type="primary">Whirlin</name>
    <name evidence="3" type="ORF">Cadr_000016091</name>
</gene>
<feature type="compositionally biased region" description="Basic and acidic residues" evidence="2">
    <location>
        <begin position="42"/>
        <end position="56"/>
    </location>
</feature>
<evidence type="ECO:0000313" key="4">
    <source>
        <dbReference type="Proteomes" id="UP000299084"/>
    </source>
</evidence>